<dbReference type="SUPFAM" id="SSF56300">
    <property type="entry name" value="Metallo-dependent phosphatases"/>
    <property type="match status" value="1"/>
</dbReference>
<dbReference type="Pfam" id="PF00149">
    <property type="entry name" value="Metallophos"/>
    <property type="match status" value="1"/>
</dbReference>
<comment type="similarity">
    <text evidence="2">Belongs to the 5'-nucleotidase family.</text>
</comment>
<feature type="domain" description="Calcineurin-like phosphoesterase" evidence="3">
    <location>
        <begin position="23"/>
        <end position="254"/>
    </location>
</feature>
<organism evidence="5 6">
    <name type="scientific">Pseudosulfitobacter koreensis</name>
    <dbReference type="NCBI Taxonomy" id="2968472"/>
    <lineage>
        <taxon>Bacteria</taxon>
        <taxon>Pseudomonadati</taxon>
        <taxon>Pseudomonadota</taxon>
        <taxon>Alphaproteobacteria</taxon>
        <taxon>Rhodobacterales</taxon>
        <taxon>Roseobacteraceae</taxon>
        <taxon>Pseudosulfitobacter</taxon>
    </lineage>
</organism>
<evidence type="ECO:0000256" key="2">
    <source>
        <dbReference type="RuleBase" id="RU362119"/>
    </source>
</evidence>
<dbReference type="Gene3D" id="3.60.21.10">
    <property type="match status" value="1"/>
</dbReference>
<dbReference type="RefSeq" id="WP_258292725.1">
    <property type="nucleotide sequence ID" value="NZ_JANKJG010000001.1"/>
</dbReference>
<evidence type="ECO:0000313" key="6">
    <source>
        <dbReference type="Proteomes" id="UP001165396"/>
    </source>
</evidence>
<dbReference type="PANTHER" id="PTHR11575">
    <property type="entry name" value="5'-NUCLEOTIDASE-RELATED"/>
    <property type="match status" value="1"/>
</dbReference>
<dbReference type="SUPFAM" id="SSF55816">
    <property type="entry name" value="5'-nucleotidase (syn. UDP-sugar hydrolase), C-terminal domain"/>
    <property type="match status" value="1"/>
</dbReference>
<accession>A0ABT1YVZ4</accession>
<keyword evidence="2" id="KW-0547">Nucleotide-binding</keyword>
<keyword evidence="6" id="KW-1185">Reference proteome</keyword>
<evidence type="ECO:0000259" key="4">
    <source>
        <dbReference type="Pfam" id="PF02872"/>
    </source>
</evidence>
<dbReference type="InterPro" id="IPR006179">
    <property type="entry name" value="5_nucleotidase/apyrase"/>
</dbReference>
<dbReference type="EMBL" id="JANKJG010000001">
    <property type="protein sequence ID" value="MCR8825046.1"/>
    <property type="molecule type" value="Genomic_DNA"/>
</dbReference>
<dbReference type="Proteomes" id="UP001165396">
    <property type="component" value="Unassembled WGS sequence"/>
</dbReference>
<evidence type="ECO:0000256" key="1">
    <source>
        <dbReference type="ARBA" id="ARBA00022729"/>
    </source>
</evidence>
<dbReference type="InterPro" id="IPR036907">
    <property type="entry name" value="5'-Nucleotdase_C_sf"/>
</dbReference>
<protein>
    <submittedName>
        <fullName evidence="5">5'-nucleotidase C-terminal domain-containing protein</fullName>
    </submittedName>
</protein>
<evidence type="ECO:0000259" key="3">
    <source>
        <dbReference type="Pfam" id="PF00149"/>
    </source>
</evidence>
<proteinExistence type="inferred from homology"/>
<sequence>MTSLTLPLRDTTGAPLIVADLCILATSDVHMHLTAHDHTLDVKRPEGGLSRVVTLIEQARAARPDALVLTVDNGDLLQGAAMADVMTTPAHLAQHPVADCLTLGGYDAIGLGNHDIDYGLRITQRLLGGLNCPVLCANLETETMPCLRPYALLQHDIRGDDGQMHPICVGVTSVLPEETRIWNFARMAQADRFSDPVVRLAALIPQMKAEGADLIVVLAHTGIAEDTATDRHENFALAIARLPDVTAIVCGHTHLALPGPDHDGIAGVDAGTGHLHGVPAVMAGFGARALGVIDLQLVRSDAGWQVRHAHSTRQRAGDDTAEHPAILRATHAASALTEAHMAAPVGHADEHLHSFFAHICADGATHLLAHSMKRTVARAARGTDVAALAVLVAASTTASGGAGRAQNFLNVPPGAVSRRQVSIALPYSDTVWAACATGAEVLEWLERSAVAFNQLGPAPPDQMVMRADVPGFQFDVIYGLEVTFDPTQPPRYAPTGRLIDPSAHRVATARWQGVPLDPRQRFLVVANSFRLAGGGAFPGLAPDRIALRTDTTLTSAVIDALAEGAPPPLPTDTWRFKKGLGVSAIVHTSPQAIHHLDQIAAHAPQPLGTTDDGFLKLRISL</sequence>
<dbReference type="InterPro" id="IPR029052">
    <property type="entry name" value="Metallo-depent_PP-like"/>
</dbReference>
<keyword evidence="1" id="KW-0732">Signal</keyword>
<evidence type="ECO:0000313" key="5">
    <source>
        <dbReference type="EMBL" id="MCR8825046.1"/>
    </source>
</evidence>
<name>A0ABT1YVZ4_9RHOB</name>
<gene>
    <name evidence="5" type="ORF">NTA49_00695</name>
</gene>
<dbReference type="Pfam" id="PF02872">
    <property type="entry name" value="5_nucleotid_C"/>
    <property type="match status" value="1"/>
</dbReference>
<keyword evidence="2" id="KW-0378">Hydrolase</keyword>
<reference evidence="5" key="1">
    <citation type="submission" date="2022-07" db="EMBL/GenBank/DDBJ databases">
        <title>Pseudosulfitobacter sp. strain AP-MA-4, whole genome sequence.</title>
        <authorList>
            <person name="Jiang Y."/>
        </authorList>
    </citation>
    <scope>NUCLEOTIDE SEQUENCE</scope>
    <source>
        <strain evidence="5">AP-MA-4</strain>
    </source>
</reference>
<dbReference type="PANTHER" id="PTHR11575:SF6">
    <property type="entry name" value="2',3'-CYCLIC-NUCLEOTIDE 2'-PHOSPHODIESTERASE_3'-NUCLEOTIDASE"/>
    <property type="match status" value="1"/>
</dbReference>
<dbReference type="InterPro" id="IPR004843">
    <property type="entry name" value="Calcineurin-like_PHP"/>
</dbReference>
<feature type="domain" description="5'-Nucleotidase C-terminal" evidence="4">
    <location>
        <begin position="372"/>
        <end position="540"/>
    </location>
</feature>
<dbReference type="PRINTS" id="PR01607">
    <property type="entry name" value="APYRASEFAMLY"/>
</dbReference>
<comment type="caution">
    <text evidence="5">The sequence shown here is derived from an EMBL/GenBank/DDBJ whole genome shotgun (WGS) entry which is preliminary data.</text>
</comment>
<dbReference type="InterPro" id="IPR008334">
    <property type="entry name" value="5'-Nucleotdase_C"/>
</dbReference>
<dbReference type="Gene3D" id="3.90.780.10">
    <property type="entry name" value="5'-Nucleotidase, C-terminal domain"/>
    <property type="match status" value="1"/>
</dbReference>